<comment type="caution">
    <text evidence="12">The sequence shown here is derived from an EMBL/GenBank/DDBJ whole genome shotgun (WGS) entry which is preliminary data.</text>
</comment>
<comment type="subcellular location">
    <subcellularLocation>
        <location evidence="1">Cytoplasm</location>
    </subcellularLocation>
</comment>
<dbReference type="CDD" id="cd16267">
    <property type="entry name" value="HBS1-like_II"/>
    <property type="match status" value="1"/>
</dbReference>
<reference evidence="12 13" key="1">
    <citation type="submission" date="2023-11" db="EMBL/GenBank/DDBJ databases">
        <title>Dfirmibasis_genome.</title>
        <authorList>
            <person name="Edelbroek B."/>
            <person name="Kjellin J."/>
            <person name="Jerlstrom-Hultqvist J."/>
            <person name="Soderbom F."/>
        </authorList>
    </citation>
    <scope>NUCLEOTIDE SEQUENCE [LARGE SCALE GENOMIC DNA]</scope>
    <source>
        <strain evidence="12 13">TNS-C-14</strain>
    </source>
</reference>
<dbReference type="Pfam" id="PF22594">
    <property type="entry name" value="GTP-eEF1A_C"/>
    <property type="match status" value="1"/>
</dbReference>
<evidence type="ECO:0000256" key="5">
    <source>
        <dbReference type="ARBA" id="ARBA00022801"/>
    </source>
</evidence>
<dbReference type="SUPFAM" id="SSF52540">
    <property type="entry name" value="P-loop containing nucleoside triphosphate hydrolases"/>
    <property type="match status" value="1"/>
</dbReference>
<evidence type="ECO:0000256" key="4">
    <source>
        <dbReference type="ARBA" id="ARBA00022741"/>
    </source>
</evidence>
<evidence type="ECO:0000256" key="3">
    <source>
        <dbReference type="ARBA" id="ARBA00022490"/>
    </source>
</evidence>
<dbReference type="GO" id="GO:0006412">
    <property type="term" value="P:translation"/>
    <property type="evidence" value="ECO:0007669"/>
    <property type="project" value="UniProtKB-KW"/>
</dbReference>
<dbReference type="GO" id="GO:0043130">
    <property type="term" value="F:ubiquitin binding"/>
    <property type="evidence" value="ECO:0007669"/>
    <property type="project" value="InterPro"/>
</dbReference>
<dbReference type="InterPro" id="IPR003892">
    <property type="entry name" value="CUE"/>
</dbReference>
<evidence type="ECO:0000256" key="1">
    <source>
        <dbReference type="ARBA" id="ARBA00004496"/>
    </source>
</evidence>
<keyword evidence="6" id="KW-0648">Protein biosynthesis</keyword>
<keyword evidence="7" id="KW-0342">GTP-binding</keyword>
<feature type="domain" description="Tr-type G" evidence="11">
    <location>
        <begin position="325"/>
        <end position="554"/>
    </location>
</feature>
<evidence type="ECO:0000256" key="7">
    <source>
        <dbReference type="ARBA" id="ARBA00023134"/>
    </source>
</evidence>
<gene>
    <name evidence="12" type="ORF">RB653_001442</name>
</gene>
<accession>A0AAN7U470</accession>
<feature type="domain" description="CUE" evidence="10">
    <location>
        <begin position="30"/>
        <end position="73"/>
    </location>
</feature>
<dbReference type="InterPro" id="IPR027417">
    <property type="entry name" value="P-loop_NTPase"/>
</dbReference>
<dbReference type="SUPFAM" id="SSF50447">
    <property type="entry name" value="Translation proteins"/>
    <property type="match status" value="1"/>
</dbReference>
<keyword evidence="13" id="KW-1185">Reference proteome</keyword>
<name>A0AAN7U470_9MYCE</name>
<dbReference type="CDD" id="cd04093">
    <property type="entry name" value="HBS1_C_III"/>
    <property type="match status" value="1"/>
</dbReference>
<keyword evidence="4" id="KW-0547">Nucleotide-binding</keyword>
<dbReference type="GO" id="GO:0005737">
    <property type="term" value="C:cytoplasm"/>
    <property type="evidence" value="ECO:0007669"/>
    <property type="project" value="UniProtKB-SubCell"/>
</dbReference>
<dbReference type="SUPFAM" id="SSF50465">
    <property type="entry name" value="EF-Tu/eEF-1alpha/eIF2-gamma C-terminal domain"/>
    <property type="match status" value="1"/>
</dbReference>
<organism evidence="12 13">
    <name type="scientific">Dictyostelium firmibasis</name>
    <dbReference type="NCBI Taxonomy" id="79012"/>
    <lineage>
        <taxon>Eukaryota</taxon>
        <taxon>Amoebozoa</taxon>
        <taxon>Evosea</taxon>
        <taxon>Eumycetozoa</taxon>
        <taxon>Dictyostelia</taxon>
        <taxon>Dictyosteliales</taxon>
        <taxon>Dictyosteliaceae</taxon>
        <taxon>Dictyostelium</taxon>
    </lineage>
</organism>
<dbReference type="PANTHER" id="PTHR23115">
    <property type="entry name" value="TRANSLATION FACTOR"/>
    <property type="match status" value="1"/>
</dbReference>
<dbReference type="InterPro" id="IPR054696">
    <property type="entry name" value="GTP-eEF1A_C"/>
</dbReference>
<feature type="compositionally biased region" description="Low complexity" evidence="9">
    <location>
        <begin position="233"/>
        <end position="246"/>
    </location>
</feature>
<feature type="region of interest" description="Disordered" evidence="9">
    <location>
        <begin position="76"/>
        <end position="151"/>
    </location>
</feature>
<keyword evidence="5" id="KW-0378">Hydrolase</keyword>
<dbReference type="InterPro" id="IPR000795">
    <property type="entry name" value="T_Tr_GTP-bd_dom"/>
</dbReference>
<feature type="compositionally biased region" description="Polar residues" evidence="9">
    <location>
        <begin position="249"/>
        <end position="274"/>
    </location>
</feature>
<dbReference type="PROSITE" id="PS51140">
    <property type="entry name" value="CUE"/>
    <property type="match status" value="1"/>
</dbReference>
<dbReference type="Gene3D" id="3.40.50.300">
    <property type="entry name" value="P-loop containing nucleotide triphosphate hydrolases"/>
    <property type="match status" value="1"/>
</dbReference>
<dbReference type="Pfam" id="PF00009">
    <property type="entry name" value="GTP_EFTU"/>
    <property type="match status" value="1"/>
</dbReference>
<dbReference type="AlphaFoldDB" id="A0AAN7U470"/>
<dbReference type="CDD" id="cd14279">
    <property type="entry name" value="CUE"/>
    <property type="match status" value="1"/>
</dbReference>
<dbReference type="Gene3D" id="2.40.30.10">
    <property type="entry name" value="Translation factors"/>
    <property type="match status" value="2"/>
</dbReference>
<evidence type="ECO:0000313" key="13">
    <source>
        <dbReference type="Proteomes" id="UP001344447"/>
    </source>
</evidence>
<evidence type="ECO:0008006" key="14">
    <source>
        <dbReference type="Google" id="ProtNLM"/>
    </source>
</evidence>
<dbReference type="PRINTS" id="PR00315">
    <property type="entry name" value="ELONGATNFCT"/>
</dbReference>
<dbReference type="FunFam" id="2.40.30.10:FF:000121">
    <property type="entry name" value="Translation elongation factor Tu"/>
    <property type="match status" value="1"/>
</dbReference>
<dbReference type="GO" id="GO:0003924">
    <property type="term" value="F:GTPase activity"/>
    <property type="evidence" value="ECO:0007669"/>
    <property type="project" value="InterPro"/>
</dbReference>
<comment type="catalytic activity">
    <reaction evidence="8">
        <text>GTP + H2O = GDP + phosphate + H(+)</text>
        <dbReference type="Rhea" id="RHEA:19669"/>
        <dbReference type="ChEBI" id="CHEBI:15377"/>
        <dbReference type="ChEBI" id="CHEBI:15378"/>
        <dbReference type="ChEBI" id="CHEBI:37565"/>
        <dbReference type="ChEBI" id="CHEBI:43474"/>
        <dbReference type="ChEBI" id="CHEBI:58189"/>
    </reaction>
    <physiologicalReaction direction="left-to-right" evidence="8">
        <dbReference type="Rhea" id="RHEA:19670"/>
    </physiologicalReaction>
</comment>
<feature type="compositionally biased region" description="Low complexity" evidence="9">
    <location>
        <begin position="87"/>
        <end position="96"/>
    </location>
</feature>
<dbReference type="InterPro" id="IPR050100">
    <property type="entry name" value="TRAFAC_GTPase_members"/>
</dbReference>
<feature type="region of interest" description="Disordered" evidence="9">
    <location>
        <begin position="213"/>
        <end position="280"/>
    </location>
</feature>
<dbReference type="InterPro" id="IPR009000">
    <property type="entry name" value="Transl_B-barrel_sf"/>
</dbReference>
<feature type="compositionally biased region" description="Low complexity" evidence="9">
    <location>
        <begin position="127"/>
        <end position="149"/>
    </location>
</feature>
<evidence type="ECO:0000256" key="2">
    <source>
        <dbReference type="ARBA" id="ARBA00007249"/>
    </source>
</evidence>
<feature type="compositionally biased region" description="Basic residues" evidence="9">
    <location>
        <begin position="76"/>
        <end position="86"/>
    </location>
</feature>
<dbReference type="CDD" id="cd01883">
    <property type="entry name" value="EF1_alpha"/>
    <property type="match status" value="1"/>
</dbReference>
<evidence type="ECO:0000259" key="10">
    <source>
        <dbReference type="PROSITE" id="PS51140"/>
    </source>
</evidence>
<keyword evidence="3" id="KW-0963">Cytoplasm</keyword>
<dbReference type="InterPro" id="IPR009001">
    <property type="entry name" value="Transl_elong_EF1A/Init_IF2_C"/>
</dbReference>
<evidence type="ECO:0000256" key="9">
    <source>
        <dbReference type="SAM" id="MobiDB-lite"/>
    </source>
</evidence>
<sequence>MSRHRFLKNMDGDDFEDFKEDDDQGDFDDEVYDVYDVVVEEFPDITCPEIEEVLMDFDYNVDEAIDFILDGGLNNKGKKNNIKNNKKPPQAINIINGNNKKSEPVNTNKSASMSKGLRRPRKSATENNNDNSNNDVNNNNNNSNSNNNNGYKPSSLAIDLSTITTKISSIKIIDDKEFSFQSLYKNNKDSDGTIIPFDFKTPSPDDIILNKQKQAFKPKHNSTDDTNDKDKNNNNNSNKVTNSLKTMSIGGNNNNNKVIESKTPYNTPTGTPINDKNLPHSPKESLIDSINATTVKNLNVKQHSINRKKELEEMVHVAFSSSDNKPHLNMVVIGHVDAGKSTTMGHILFKLGHVDKRTMSKFEHESNRMGKSSFHFAWVLDEQDEERERGVTMDVCVRYFETAHRRITLLDAPGHRDFIPNMISGTTQADVAILLINASEFEAGFSAEGQTKEHALLAKSLGIMELIVAVNKMDSIDWDQSRYDYIVETIKSFLIHAKFNEKNIRFIPISGFTGENLVDRTEPKLLKWYDNVAGVKQPTLIDCIDSFSVGERLLNKPFRMNISDVYKSSSKGYVAVGGKIEAGLLGNGDKILISPGNDICTIKNIRRNNMESEWAVGGDNVDLSLVVDNPAILRVGCILSDPEKPIPLSKRFIAQIVTFTLPIPMTNGYQAVFHAHSMEEPATITRLISLLDSNGVVSKKNPRCISDTCAAVVEISLSRLSCLELYSSYRQLGRFTLRNGGVTIAAGLITEFYDNPPKKSTSSPLTTTTTTSTNKK</sequence>
<feature type="compositionally biased region" description="Polar residues" evidence="9">
    <location>
        <begin position="104"/>
        <end position="113"/>
    </location>
</feature>
<dbReference type="FunFam" id="3.40.50.300:FF:000204">
    <property type="entry name" value="Translation elongation factor Tu"/>
    <property type="match status" value="1"/>
</dbReference>
<comment type="similarity">
    <text evidence="2">Belongs to the TRAFAC class translation factor GTPase superfamily. Classic translation factor GTPase family. EF-Tu/EF-1A subfamily.</text>
</comment>
<proteinExistence type="inferred from homology"/>
<evidence type="ECO:0000259" key="11">
    <source>
        <dbReference type="PROSITE" id="PS51722"/>
    </source>
</evidence>
<dbReference type="GO" id="GO:0005525">
    <property type="term" value="F:GTP binding"/>
    <property type="evidence" value="ECO:0007669"/>
    <property type="project" value="UniProtKB-KW"/>
</dbReference>
<feature type="compositionally biased region" description="Basic and acidic residues" evidence="9">
    <location>
        <begin position="221"/>
        <end position="232"/>
    </location>
</feature>
<evidence type="ECO:0000313" key="12">
    <source>
        <dbReference type="EMBL" id="KAK5581410.1"/>
    </source>
</evidence>
<dbReference type="Proteomes" id="UP001344447">
    <property type="component" value="Unassembled WGS sequence"/>
</dbReference>
<dbReference type="EMBL" id="JAVFKY010000002">
    <property type="protein sequence ID" value="KAK5581410.1"/>
    <property type="molecule type" value="Genomic_DNA"/>
</dbReference>
<evidence type="ECO:0000256" key="8">
    <source>
        <dbReference type="ARBA" id="ARBA00049117"/>
    </source>
</evidence>
<dbReference type="PROSITE" id="PS51722">
    <property type="entry name" value="G_TR_2"/>
    <property type="match status" value="1"/>
</dbReference>
<dbReference type="FunFam" id="2.40.30.10:FF:000020">
    <property type="entry name" value="Translation elongation factor EF-1"/>
    <property type="match status" value="1"/>
</dbReference>
<evidence type="ECO:0000256" key="6">
    <source>
        <dbReference type="ARBA" id="ARBA00022917"/>
    </source>
</evidence>
<protein>
    <recommendedName>
        <fullName evidence="14">HBS1-like protein</fullName>
    </recommendedName>
</protein>